<dbReference type="Gene3D" id="3.40.970.10">
    <property type="entry name" value="Ribonuclease H1, N-terminal domain"/>
    <property type="match status" value="1"/>
</dbReference>
<dbReference type="InterPro" id="IPR009027">
    <property type="entry name" value="Ribosomal_bL9/RNase_H1_N"/>
</dbReference>
<dbReference type="EMBL" id="JABBWD010000100">
    <property type="protein sequence ID" value="KAG1766012.1"/>
    <property type="molecule type" value="Genomic_DNA"/>
</dbReference>
<comment type="caution">
    <text evidence="2">The sequence shown here is derived from an EMBL/GenBank/DDBJ whole genome shotgun (WGS) entry which is preliminary data.</text>
</comment>
<keyword evidence="3" id="KW-1185">Reference proteome</keyword>
<dbReference type="InterPro" id="IPR037056">
    <property type="entry name" value="RNase_H1_N_sf"/>
</dbReference>
<protein>
    <recommendedName>
        <fullName evidence="1">Ribonuclease H1 N-terminal domain-containing protein</fullName>
    </recommendedName>
</protein>
<dbReference type="AlphaFoldDB" id="A0A9P6ZH43"/>
<dbReference type="Pfam" id="PF01693">
    <property type="entry name" value="Cauli_VI"/>
    <property type="match status" value="1"/>
</dbReference>
<dbReference type="OrthoDB" id="3270804at2759"/>
<evidence type="ECO:0000313" key="3">
    <source>
        <dbReference type="Proteomes" id="UP000714275"/>
    </source>
</evidence>
<evidence type="ECO:0000313" key="2">
    <source>
        <dbReference type="EMBL" id="KAG1766012.1"/>
    </source>
</evidence>
<proteinExistence type="predicted"/>
<reference evidence="2" key="1">
    <citation type="journal article" date="2020" name="New Phytol.">
        <title>Comparative genomics reveals dynamic genome evolution in host specialist ectomycorrhizal fungi.</title>
        <authorList>
            <person name="Lofgren L.A."/>
            <person name="Nguyen N.H."/>
            <person name="Vilgalys R."/>
            <person name="Ruytinx J."/>
            <person name="Liao H.L."/>
            <person name="Branco S."/>
            <person name="Kuo A."/>
            <person name="LaButti K."/>
            <person name="Lipzen A."/>
            <person name="Andreopoulos W."/>
            <person name="Pangilinan J."/>
            <person name="Riley R."/>
            <person name="Hundley H."/>
            <person name="Na H."/>
            <person name="Barry K."/>
            <person name="Grigoriev I.V."/>
            <person name="Stajich J.E."/>
            <person name="Kennedy P.G."/>
        </authorList>
    </citation>
    <scope>NUCLEOTIDE SEQUENCE</scope>
    <source>
        <strain evidence="2">DOB743</strain>
    </source>
</reference>
<evidence type="ECO:0000259" key="1">
    <source>
        <dbReference type="Pfam" id="PF01693"/>
    </source>
</evidence>
<feature type="domain" description="Ribonuclease H1 N-terminal" evidence="1">
    <location>
        <begin position="131"/>
        <end position="171"/>
    </location>
</feature>
<sequence length="188" mass="19565">MRVFPMLVKEQTFSLSELVTAVELLHDQLTLKLAHSEAIPEADQVVEAIAVGYCPHKSTSHEAGDKECSDWTSLSDLSSSPSTINSAATPGTVATPAVAAAPATTPVSPPGATPAIAAAPVHGSTLASVCWYVVTIGRETGIFQGWHNVHSLVVGVPGACFGRYSSHASADESYVQALEDGTVQQLPE</sequence>
<gene>
    <name evidence="2" type="ORF">EV702DRAFT_1050802</name>
</gene>
<dbReference type="SUPFAM" id="SSF55658">
    <property type="entry name" value="L9 N-domain-like"/>
    <property type="match status" value="1"/>
</dbReference>
<dbReference type="Proteomes" id="UP000714275">
    <property type="component" value="Unassembled WGS sequence"/>
</dbReference>
<name>A0A9P6ZH43_9AGAM</name>
<dbReference type="InterPro" id="IPR011320">
    <property type="entry name" value="RNase_H1_N"/>
</dbReference>
<accession>A0A9P6ZH43</accession>
<organism evidence="2 3">
    <name type="scientific">Suillus placidus</name>
    <dbReference type="NCBI Taxonomy" id="48579"/>
    <lineage>
        <taxon>Eukaryota</taxon>
        <taxon>Fungi</taxon>
        <taxon>Dikarya</taxon>
        <taxon>Basidiomycota</taxon>
        <taxon>Agaricomycotina</taxon>
        <taxon>Agaricomycetes</taxon>
        <taxon>Agaricomycetidae</taxon>
        <taxon>Boletales</taxon>
        <taxon>Suillineae</taxon>
        <taxon>Suillaceae</taxon>
        <taxon>Suillus</taxon>
    </lineage>
</organism>